<name>A0A101LW47_PICGL</name>
<protein>
    <submittedName>
        <fullName evidence="1">Uncharacterized protein</fullName>
    </submittedName>
</protein>
<sequence>MMLKMNVFNTMLKMICLYLSPPTLRSHPLSSIICLTLALYNRFSALFMD</sequence>
<keyword evidence="1" id="KW-0496">Mitochondrion</keyword>
<dbReference type="AlphaFoldDB" id="A0A101LW47"/>
<comment type="caution">
    <text evidence="1">The sequence shown here is derived from an EMBL/GenBank/DDBJ whole genome shotgun (WGS) entry which is preliminary data.</text>
</comment>
<dbReference type="EMBL" id="LKAM01000011">
    <property type="protein sequence ID" value="KUM46459.1"/>
    <property type="molecule type" value="Genomic_DNA"/>
</dbReference>
<organism evidence="1">
    <name type="scientific">Picea glauca</name>
    <name type="common">White spruce</name>
    <name type="synonym">Pinus glauca</name>
    <dbReference type="NCBI Taxonomy" id="3330"/>
    <lineage>
        <taxon>Eukaryota</taxon>
        <taxon>Viridiplantae</taxon>
        <taxon>Streptophyta</taxon>
        <taxon>Embryophyta</taxon>
        <taxon>Tracheophyta</taxon>
        <taxon>Spermatophyta</taxon>
        <taxon>Pinopsida</taxon>
        <taxon>Pinidae</taxon>
        <taxon>Conifers I</taxon>
        <taxon>Pinales</taxon>
        <taxon>Pinaceae</taxon>
        <taxon>Picea</taxon>
    </lineage>
</organism>
<reference evidence="1" key="1">
    <citation type="journal article" date="2015" name="Genome Biol. Evol.">
        <title>Organellar Genomes of White Spruce (Picea glauca): Assembly and Annotation.</title>
        <authorList>
            <person name="Jackman S.D."/>
            <person name="Warren R.L."/>
            <person name="Gibb E.A."/>
            <person name="Vandervalk B.P."/>
            <person name="Mohamadi H."/>
            <person name="Chu J."/>
            <person name="Raymond A."/>
            <person name="Pleasance S."/>
            <person name="Coope R."/>
            <person name="Wildung M.R."/>
            <person name="Ritland C.E."/>
            <person name="Bousquet J."/>
            <person name="Jones S.J."/>
            <person name="Bohlmann J."/>
            <person name="Birol I."/>
        </authorList>
    </citation>
    <scope>NUCLEOTIDE SEQUENCE [LARGE SCALE GENOMIC DNA]</scope>
    <source>
        <tissue evidence="1">Flushing bud</tissue>
    </source>
</reference>
<evidence type="ECO:0000313" key="1">
    <source>
        <dbReference type="EMBL" id="KUM46459.1"/>
    </source>
</evidence>
<gene>
    <name evidence="1" type="ORF">ABT39_MTgene1560</name>
</gene>
<geneLocation type="mitochondrion" evidence="1"/>
<proteinExistence type="predicted"/>
<accession>A0A101LW47</accession>